<gene>
    <name evidence="3" type="ORF">BDP55DRAFT_734292</name>
</gene>
<dbReference type="EMBL" id="JAHMHR010000077">
    <property type="protein sequence ID" value="KAK1658179.1"/>
    <property type="molecule type" value="Genomic_DNA"/>
</dbReference>
<proteinExistence type="predicted"/>
<dbReference type="InterPro" id="IPR011333">
    <property type="entry name" value="SKP1/BTB/POZ_sf"/>
</dbReference>
<feature type="compositionally biased region" description="Acidic residues" evidence="1">
    <location>
        <begin position="91"/>
        <end position="102"/>
    </location>
</feature>
<dbReference type="PROSITE" id="PS50097">
    <property type="entry name" value="BTB"/>
    <property type="match status" value="1"/>
</dbReference>
<protein>
    <recommendedName>
        <fullName evidence="2">BTB domain-containing protein</fullName>
    </recommendedName>
</protein>
<reference evidence="3" key="1">
    <citation type="submission" date="2021-06" db="EMBL/GenBank/DDBJ databases">
        <title>Comparative genomics, transcriptomics and evolutionary studies reveal genomic signatures of adaptation to plant cell wall in hemibiotrophic fungi.</title>
        <authorList>
            <consortium name="DOE Joint Genome Institute"/>
            <person name="Baroncelli R."/>
            <person name="Diaz J.F."/>
            <person name="Benocci T."/>
            <person name="Peng M."/>
            <person name="Battaglia E."/>
            <person name="Haridas S."/>
            <person name="Andreopoulos W."/>
            <person name="Labutti K."/>
            <person name="Pangilinan J."/>
            <person name="Floch G.L."/>
            <person name="Makela M.R."/>
            <person name="Henrissat B."/>
            <person name="Grigoriev I.V."/>
            <person name="Crouch J.A."/>
            <person name="De Vries R.P."/>
            <person name="Sukno S.A."/>
            <person name="Thon M.R."/>
        </authorList>
    </citation>
    <scope>NUCLEOTIDE SEQUENCE</scope>
    <source>
        <strain evidence="3">CBS 193.32</strain>
    </source>
</reference>
<evidence type="ECO:0000313" key="4">
    <source>
        <dbReference type="Proteomes" id="UP001224890"/>
    </source>
</evidence>
<dbReference type="AlphaFoldDB" id="A0AAJ0A7X8"/>
<feature type="region of interest" description="Disordered" evidence="1">
    <location>
        <begin position="87"/>
        <end position="109"/>
    </location>
</feature>
<feature type="domain" description="BTB" evidence="2">
    <location>
        <begin position="21"/>
        <end position="90"/>
    </location>
</feature>
<dbReference type="PANTHER" id="PTHR47843:SF2">
    <property type="entry name" value="BTB DOMAIN-CONTAINING PROTEIN"/>
    <property type="match status" value="1"/>
</dbReference>
<dbReference type="GeneID" id="85464720"/>
<dbReference type="Proteomes" id="UP001224890">
    <property type="component" value="Unassembled WGS sequence"/>
</dbReference>
<keyword evidence="4" id="KW-1185">Reference proteome</keyword>
<dbReference type="RefSeq" id="XP_060422943.1">
    <property type="nucleotide sequence ID" value="XM_060580194.1"/>
</dbReference>
<dbReference type="Gene3D" id="3.30.710.10">
    <property type="entry name" value="Potassium Channel Kv1.1, Chain A"/>
    <property type="match status" value="1"/>
</dbReference>
<evidence type="ECO:0000313" key="3">
    <source>
        <dbReference type="EMBL" id="KAK1658179.1"/>
    </source>
</evidence>
<organism evidence="3 4">
    <name type="scientific">Colletotrichum godetiae</name>
    <dbReference type="NCBI Taxonomy" id="1209918"/>
    <lineage>
        <taxon>Eukaryota</taxon>
        <taxon>Fungi</taxon>
        <taxon>Dikarya</taxon>
        <taxon>Ascomycota</taxon>
        <taxon>Pezizomycotina</taxon>
        <taxon>Sordariomycetes</taxon>
        <taxon>Hypocreomycetidae</taxon>
        <taxon>Glomerellales</taxon>
        <taxon>Glomerellaceae</taxon>
        <taxon>Colletotrichum</taxon>
        <taxon>Colletotrichum acutatum species complex</taxon>
    </lineage>
</organism>
<evidence type="ECO:0000256" key="1">
    <source>
        <dbReference type="SAM" id="MobiDB-lite"/>
    </source>
</evidence>
<comment type="caution">
    <text evidence="3">The sequence shown here is derived from an EMBL/GenBank/DDBJ whole genome shotgun (WGS) entry which is preliminary data.</text>
</comment>
<dbReference type="PANTHER" id="PTHR47843">
    <property type="entry name" value="BTB DOMAIN-CONTAINING PROTEIN-RELATED"/>
    <property type="match status" value="1"/>
</dbReference>
<dbReference type="InterPro" id="IPR000210">
    <property type="entry name" value="BTB/POZ_dom"/>
</dbReference>
<accession>A0AAJ0A7X8</accession>
<dbReference type="SUPFAM" id="SSF54695">
    <property type="entry name" value="POZ domain"/>
    <property type="match status" value="1"/>
</dbReference>
<sequence length="138" mass="15490">MLGKRKRLDTFEDLDEAIQSRNIKFIVGPEKKEYTVHESRFTSLSSPLRALLTGGFQESKEGKVIWGDTNPVTFVLLVQYAYNGDYSLPAPDEDDETPEDGDTAGKLPRSMKGYFNAAKHRGSQHGFVNDKFFLGQSP</sequence>
<evidence type="ECO:0000259" key="2">
    <source>
        <dbReference type="PROSITE" id="PS50097"/>
    </source>
</evidence>
<name>A0AAJ0A7X8_9PEZI</name>